<keyword evidence="1" id="KW-0472">Membrane</keyword>
<dbReference type="AlphaFoldDB" id="A0A830GPR8"/>
<comment type="caution">
    <text evidence="3">The sequence shown here is derived from an EMBL/GenBank/DDBJ whole genome shotgun (WGS) entry which is preliminary data.</text>
</comment>
<organism evidence="3 4">
    <name type="scientific">Haloarcula pellucida</name>
    <dbReference type="NCBI Taxonomy" id="1427151"/>
    <lineage>
        <taxon>Archaea</taxon>
        <taxon>Methanobacteriati</taxon>
        <taxon>Methanobacteriota</taxon>
        <taxon>Stenosarchaea group</taxon>
        <taxon>Halobacteria</taxon>
        <taxon>Halobacteriales</taxon>
        <taxon>Haloarculaceae</taxon>
        <taxon>Haloarcula</taxon>
    </lineage>
</organism>
<feature type="transmembrane region" description="Helical" evidence="1">
    <location>
        <begin position="12"/>
        <end position="35"/>
    </location>
</feature>
<dbReference type="RefSeq" id="WP_188999376.1">
    <property type="nucleotide sequence ID" value="NZ_BMOU01000005.1"/>
</dbReference>
<reference evidence="3" key="1">
    <citation type="journal article" date="2014" name="Int. J. Syst. Evol. Microbiol.">
        <title>Complete genome sequence of Corynebacterium casei LMG S-19264T (=DSM 44701T), isolated from a smear-ripened cheese.</title>
        <authorList>
            <consortium name="US DOE Joint Genome Institute (JGI-PGF)"/>
            <person name="Walter F."/>
            <person name="Albersmeier A."/>
            <person name="Kalinowski J."/>
            <person name="Ruckert C."/>
        </authorList>
    </citation>
    <scope>NUCLEOTIDE SEQUENCE</scope>
    <source>
        <strain evidence="3">JCM 17820</strain>
    </source>
</reference>
<keyword evidence="1" id="KW-0812">Transmembrane</keyword>
<protein>
    <recommendedName>
        <fullName evidence="2">Archaeal Type IV pilin N-terminal domain-containing protein</fullName>
    </recommendedName>
</protein>
<name>A0A830GPR8_9EURY</name>
<gene>
    <name evidence="3" type="ORF">GCM10009030_28920</name>
</gene>
<dbReference type="InterPro" id="IPR013373">
    <property type="entry name" value="Flagellin/pilin_N_arc"/>
</dbReference>
<dbReference type="Pfam" id="PF07790">
    <property type="entry name" value="Pilin_N"/>
    <property type="match status" value="1"/>
</dbReference>
<feature type="domain" description="Archaeal Type IV pilin N-terminal" evidence="2">
    <location>
        <begin position="7"/>
        <end position="86"/>
    </location>
</feature>
<sequence length="166" mass="17687">MERGKSRGVSPVIGVVLVVAIVVVLAATVGAYLVAFSDEQPTRAPQTAVVADYSERTTGNGQYLNLSFESGETLTRDRLSLAFSGARDSDGNAAPLTGDPLGTQAPTTIGSGVEISIHADHFDEVDTGAGEHLDLNEAAVRLIWDPKPSTESETYVVYRWPDPSRR</sequence>
<evidence type="ECO:0000256" key="1">
    <source>
        <dbReference type="SAM" id="Phobius"/>
    </source>
</evidence>
<dbReference type="Proteomes" id="UP000605784">
    <property type="component" value="Unassembled WGS sequence"/>
</dbReference>
<evidence type="ECO:0000259" key="2">
    <source>
        <dbReference type="Pfam" id="PF07790"/>
    </source>
</evidence>
<accession>A0A830GPR8</accession>
<evidence type="ECO:0000313" key="4">
    <source>
        <dbReference type="Proteomes" id="UP000605784"/>
    </source>
</evidence>
<dbReference type="NCBIfam" id="TIGR02537">
    <property type="entry name" value="arch_flag_Nterm"/>
    <property type="match status" value="1"/>
</dbReference>
<dbReference type="EMBL" id="BMOU01000005">
    <property type="protein sequence ID" value="GGN98489.1"/>
    <property type="molecule type" value="Genomic_DNA"/>
</dbReference>
<keyword evidence="4" id="KW-1185">Reference proteome</keyword>
<reference evidence="3" key="2">
    <citation type="submission" date="2020-09" db="EMBL/GenBank/DDBJ databases">
        <authorList>
            <person name="Sun Q."/>
            <person name="Ohkuma M."/>
        </authorList>
    </citation>
    <scope>NUCLEOTIDE SEQUENCE</scope>
    <source>
        <strain evidence="3">JCM 17820</strain>
    </source>
</reference>
<dbReference type="InterPro" id="IPR012859">
    <property type="entry name" value="Pilin_N_archaeal"/>
</dbReference>
<keyword evidence="1" id="KW-1133">Transmembrane helix</keyword>
<evidence type="ECO:0000313" key="3">
    <source>
        <dbReference type="EMBL" id="GGN98489.1"/>
    </source>
</evidence>
<proteinExistence type="predicted"/>